<dbReference type="GeneID" id="7829404"/>
<dbReference type="GO" id="GO:0004862">
    <property type="term" value="F:cAMP-dependent protein kinase inhibitor activity"/>
    <property type="evidence" value="ECO:0007669"/>
    <property type="project" value="TreeGrafter"/>
</dbReference>
<feature type="compositionally biased region" description="Polar residues" evidence="1">
    <location>
        <begin position="488"/>
        <end position="504"/>
    </location>
</feature>
<dbReference type="GO" id="GO:0005829">
    <property type="term" value="C:cytosol"/>
    <property type="evidence" value="ECO:0007669"/>
    <property type="project" value="TreeGrafter"/>
</dbReference>
<evidence type="ECO:0000256" key="1">
    <source>
        <dbReference type="SAM" id="MobiDB-lite"/>
    </source>
</evidence>
<dbReference type="InterPro" id="IPR000595">
    <property type="entry name" value="cNMP-bd_dom"/>
</dbReference>
<feature type="compositionally biased region" description="Basic and acidic residues" evidence="1">
    <location>
        <begin position="781"/>
        <end position="796"/>
    </location>
</feature>
<proteinExistence type="predicted"/>
<feature type="region of interest" description="Disordered" evidence="1">
    <location>
        <begin position="474"/>
        <end position="512"/>
    </location>
</feature>
<dbReference type="STRING" id="312017.I7M9P9"/>
<sequence>MQSWIFSGYFNDYRESLQINQSFGDQLLTLVKSEYLSIKNQTVFDCVTQVLKRALNQRTHLEVEFLKKAFREVSFFTSVEREMNSFFVSKLLKHLQYKFIEARTEIFKAGDKGQDMYIILKGKVWEMNEIPNVDESDPNMEPLDPEVLKLLPEEDFLLHCYPTHSIYNTKKSGDYFGEISLRHGHPREFTTVTKEDTHFATISREHFNDCVALYFAKTRDDFLKFFLTFTIFSSWKKNEIEVAMLNCENIIYKKDSLIYKEDDQDQNIYFIYSGEVEISHTCDIYDKDPNSLYNQREDILLQKEELFNNSEFTSQNKHLKINKIISSLLLKHQQNIKENHILDIKNDKILKKEELQKEVSQKQRQGIKLLWQTVRIPISILGKGESFGEEEVFQGKVRCTQARVVSAEAQIISMPLEEFKKMMIKRKRNYQEYTEYYIKNIIHNKVLNRQKQLADSLKIKQLYLQYEHNNYISDANSEKKKKKKKAKQISQQQRPVSAAAQSQSIKRDRKQSVPIQISNQDKLFNSTGDGFFFTTPSSPSIKKQNTIYQFQSSPQNTRENTIEANPQSQNSKSIIENVYTQKIFSFQQNNQSRAKSAENNSRIKNRILTTNNSKENSLEKIKVQPMLNESLSVEKKILNIPRRNSIKKNSAKSLLNEIQIIDQSSLKDPQSDSLEKNQYQYRNRQNLTSFNFFYNKVADFHSGQEDQCTSTTHSKTIGSTFYYHSNQTSPGSRTLKNRSKLNSSVTTDKNSVNTGLNHQSNKNTSVSNKNQRSKKLIQVKDIIRPGQDKGMKDTVNTKEGGCSNSMKRQTISSRNSVSQNSNRSSLQNSLKVQFCQKKDIFETVRNENENEKDEIKLNQNINPKHEALYGGESKNLGIKRTYYNSDILQEVEENKKPVDINSPIIDIQKSLIQERQRKLQDRQYIQEKYKFLPIQQNADKTIIKKSDINDIGVDQNNKRIPFNAAKFYMRKEEKNKYFNQFQLNNQNGHSKKNLDMYNTNNPSSCTNKQKLNLLQKQNEQYQNMINTFLKYNKTSIQDEISLIKNCIIQYNVDTRVPLPPNKQ</sequence>
<feature type="compositionally biased region" description="Low complexity" evidence="1">
    <location>
        <begin position="812"/>
        <end position="825"/>
    </location>
</feature>
<organism evidence="3 4">
    <name type="scientific">Tetrahymena thermophila (strain SB210)</name>
    <dbReference type="NCBI Taxonomy" id="312017"/>
    <lineage>
        <taxon>Eukaryota</taxon>
        <taxon>Sar</taxon>
        <taxon>Alveolata</taxon>
        <taxon>Ciliophora</taxon>
        <taxon>Intramacronucleata</taxon>
        <taxon>Oligohymenophorea</taxon>
        <taxon>Hymenostomatida</taxon>
        <taxon>Tetrahymenina</taxon>
        <taxon>Tetrahymenidae</taxon>
        <taxon>Tetrahymena</taxon>
    </lineage>
</organism>
<dbReference type="GO" id="GO:0030552">
    <property type="term" value="F:cAMP binding"/>
    <property type="evidence" value="ECO:0007669"/>
    <property type="project" value="TreeGrafter"/>
</dbReference>
<feature type="region of interest" description="Disordered" evidence="1">
    <location>
        <begin position="723"/>
        <end position="825"/>
    </location>
</feature>
<dbReference type="Gene3D" id="2.60.120.10">
    <property type="entry name" value="Jelly Rolls"/>
    <property type="match status" value="2"/>
</dbReference>
<accession>I7M9P9</accession>
<dbReference type="EMBL" id="GG662537">
    <property type="protein sequence ID" value="EAS02446.2"/>
    <property type="molecule type" value="Genomic_DNA"/>
</dbReference>
<dbReference type="InterPro" id="IPR018490">
    <property type="entry name" value="cNMP-bd_dom_sf"/>
</dbReference>
<dbReference type="GO" id="GO:0034236">
    <property type="term" value="F:protein kinase A catalytic subunit binding"/>
    <property type="evidence" value="ECO:0007669"/>
    <property type="project" value="TreeGrafter"/>
</dbReference>
<dbReference type="RefSeq" id="XP_001022691.2">
    <property type="nucleotide sequence ID" value="XM_001022691.2"/>
</dbReference>
<dbReference type="PROSITE" id="PS50042">
    <property type="entry name" value="CNMP_BINDING_3"/>
    <property type="match status" value="3"/>
</dbReference>
<dbReference type="PANTHER" id="PTHR11635:SF152">
    <property type="entry name" value="CAMP-DEPENDENT PROTEIN KINASE TYPE I REGULATORY SUBUNIT-RELATED"/>
    <property type="match status" value="1"/>
</dbReference>
<feature type="domain" description="Cyclic nucleotide-binding" evidence="2">
    <location>
        <begin position="231"/>
        <end position="278"/>
    </location>
</feature>
<feature type="domain" description="Cyclic nucleotide-binding" evidence="2">
    <location>
        <begin position="79"/>
        <end position="208"/>
    </location>
</feature>
<gene>
    <name evidence="3" type="ORF">TTHERM_00729060</name>
</gene>
<dbReference type="InterPro" id="IPR014710">
    <property type="entry name" value="RmlC-like_jellyroll"/>
</dbReference>
<dbReference type="KEGG" id="tet:TTHERM_00729060"/>
<dbReference type="GO" id="GO:0005952">
    <property type="term" value="C:cAMP-dependent protein kinase complex"/>
    <property type="evidence" value="ECO:0007669"/>
    <property type="project" value="InterPro"/>
</dbReference>
<keyword evidence="4" id="KW-1185">Reference proteome</keyword>
<feature type="compositionally biased region" description="Polar residues" evidence="1">
    <location>
        <begin position="723"/>
        <end position="770"/>
    </location>
</feature>
<dbReference type="AlphaFoldDB" id="I7M9P9"/>
<reference evidence="4" key="1">
    <citation type="journal article" date="2006" name="PLoS Biol.">
        <title>Macronuclear genome sequence of the ciliate Tetrahymena thermophila, a model eukaryote.</title>
        <authorList>
            <person name="Eisen J.A."/>
            <person name="Coyne R.S."/>
            <person name="Wu M."/>
            <person name="Wu D."/>
            <person name="Thiagarajan M."/>
            <person name="Wortman J.R."/>
            <person name="Badger J.H."/>
            <person name="Ren Q."/>
            <person name="Amedeo P."/>
            <person name="Jones K.M."/>
            <person name="Tallon L.J."/>
            <person name="Delcher A.L."/>
            <person name="Salzberg S.L."/>
            <person name="Silva J.C."/>
            <person name="Haas B.J."/>
            <person name="Majoros W.H."/>
            <person name="Farzad M."/>
            <person name="Carlton J.M."/>
            <person name="Smith R.K. Jr."/>
            <person name="Garg J."/>
            <person name="Pearlman R.E."/>
            <person name="Karrer K.M."/>
            <person name="Sun L."/>
            <person name="Manning G."/>
            <person name="Elde N.C."/>
            <person name="Turkewitz A.P."/>
            <person name="Asai D.J."/>
            <person name="Wilkes D.E."/>
            <person name="Wang Y."/>
            <person name="Cai H."/>
            <person name="Collins K."/>
            <person name="Stewart B.A."/>
            <person name="Lee S.R."/>
            <person name="Wilamowska K."/>
            <person name="Weinberg Z."/>
            <person name="Ruzzo W.L."/>
            <person name="Wloga D."/>
            <person name="Gaertig J."/>
            <person name="Frankel J."/>
            <person name="Tsao C.-C."/>
            <person name="Gorovsky M.A."/>
            <person name="Keeling P.J."/>
            <person name="Waller R.F."/>
            <person name="Patron N.J."/>
            <person name="Cherry J.M."/>
            <person name="Stover N.A."/>
            <person name="Krieger C.J."/>
            <person name="del Toro C."/>
            <person name="Ryder H.F."/>
            <person name="Williamson S.C."/>
            <person name="Barbeau R.A."/>
            <person name="Hamilton E.P."/>
            <person name="Orias E."/>
        </authorList>
    </citation>
    <scope>NUCLEOTIDE SEQUENCE [LARGE SCALE GENOMIC DNA]</scope>
    <source>
        <strain evidence="4">SB210</strain>
    </source>
</reference>
<feature type="domain" description="Cyclic nucleotide-binding" evidence="2">
    <location>
        <begin position="378"/>
        <end position="440"/>
    </location>
</feature>
<dbReference type="Proteomes" id="UP000009168">
    <property type="component" value="Unassembled WGS sequence"/>
</dbReference>
<dbReference type="InParanoid" id="I7M9P9"/>
<protein>
    <submittedName>
        <fullName evidence="3">Cyclic nucleotide-binding domain protein</fullName>
    </submittedName>
</protein>
<evidence type="ECO:0000313" key="4">
    <source>
        <dbReference type="Proteomes" id="UP000009168"/>
    </source>
</evidence>
<dbReference type="PANTHER" id="PTHR11635">
    <property type="entry name" value="CAMP-DEPENDENT PROTEIN KINASE REGULATORY CHAIN"/>
    <property type="match status" value="1"/>
</dbReference>
<evidence type="ECO:0000313" key="3">
    <source>
        <dbReference type="EMBL" id="EAS02446.2"/>
    </source>
</evidence>
<feature type="compositionally biased region" description="Polar residues" evidence="1">
    <location>
        <begin position="802"/>
        <end position="811"/>
    </location>
</feature>
<dbReference type="CDD" id="cd00038">
    <property type="entry name" value="CAP_ED"/>
    <property type="match status" value="1"/>
</dbReference>
<dbReference type="InterPro" id="IPR050503">
    <property type="entry name" value="cAMP-dep_PK_reg_su-like"/>
</dbReference>
<evidence type="ECO:0000259" key="2">
    <source>
        <dbReference type="PROSITE" id="PS50042"/>
    </source>
</evidence>
<name>I7M9P9_TETTS</name>
<dbReference type="SUPFAM" id="SSF51206">
    <property type="entry name" value="cAMP-binding domain-like"/>
    <property type="match status" value="2"/>
</dbReference>